<dbReference type="InterPro" id="IPR001925">
    <property type="entry name" value="Porin_Euk"/>
</dbReference>
<dbReference type="AlphaFoldDB" id="A0A8K1CVD1"/>
<protein>
    <recommendedName>
        <fullName evidence="13">Voltage-dependent anion-selective channel protein</fullName>
    </recommendedName>
</protein>
<keyword evidence="4" id="KW-1134">Transmembrane beta strand</keyword>
<comment type="caution">
    <text evidence="11">The sequence shown here is derived from an EMBL/GenBank/DDBJ whole genome shotgun (WGS) entry which is preliminary data.</text>
</comment>
<keyword evidence="6" id="KW-1000">Mitochondrion outer membrane</keyword>
<dbReference type="Gene3D" id="2.40.160.10">
    <property type="entry name" value="Porin"/>
    <property type="match status" value="1"/>
</dbReference>
<dbReference type="GO" id="GO:0005741">
    <property type="term" value="C:mitochondrial outer membrane"/>
    <property type="evidence" value="ECO:0007669"/>
    <property type="project" value="UniProtKB-SubCell"/>
</dbReference>
<reference evidence="11" key="1">
    <citation type="submission" date="2019-03" db="EMBL/GenBank/DDBJ databases">
        <title>Long read genome sequence of the mycoparasitic Pythium oligandrum ATCC 38472 isolated from sugarbeet rhizosphere.</title>
        <authorList>
            <person name="Gaulin E."/>
        </authorList>
    </citation>
    <scope>NUCLEOTIDE SEQUENCE</scope>
    <source>
        <strain evidence="11">ATCC 38472_TT</strain>
    </source>
</reference>
<evidence type="ECO:0000256" key="3">
    <source>
        <dbReference type="ARBA" id="ARBA00022448"/>
    </source>
</evidence>
<dbReference type="GO" id="GO:0015288">
    <property type="term" value="F:porin activity"/>
    <property type="evidence" value="ECO:0007669"/>
    <property type="project" value="UniProtKB-KW"/>
</dbReference>
<dbReference type="EMBL" id="SPLM01000001">
    <property type="protein sequence ID" value="TMW69380.1"/>
    <property type="molecule type" value="Genomic_DNA"/>
</dbReference>
<dbReference type="InterPro" id="IPR027246">
    <property type="entry name" value="Porin_Euk/Tom40"/>
</dbReference>
<dbReference type="Proteomes" id="UP000794436">
    <property type="component" value="Unassembled WGS sequence"/>
</dbReference>
<evidence type="ECO:0000256" key="1">
    <source>
        <dbReference type="ARBA" id="ARBA00004294"/>
    </source>
</evidence>
<organism evidence="11 12">
    <name type="scientific">Pythium oligandrum</name>
    <name type="common">Mycoparasitic fungus</name>
    <dbReference type="NCBI Taxonomy" id="41045"/>
    <lineage>
        <taxon>Eukaryota</taxon>
        <taxon>Sar</taxon>
        <taxon>Stramenopiles</taxon>
        <taxon>Oomycota</taxon>
        <taxon>Peronosporomycetes</taxon>
        <taxon>Pythiales</taxon>
        <taxon>Pythiaceae</taxon>
        <taxon>Pythium</taxon>
    </lineage>
</organism>
<dbReference type="Pfam" id="PF01459">
    <property type="entry name" value="Porin_3"/>
    <property type="match status" value="1"/>
</dbReference>
<evidence type="ECO:0008006" key="13">
    <source>
        <dbReference type="Google" id="ProtNLM"/>
    </source>
</evidence>
<keyword evidence="5" id="KW-0812">Transmembrane</keyword>
<dbReference type="PANTHER" id="PTHR11743">
    <property type="entry name" value="VOLTAGE-DEPENDENT ANION-SELECTIVE CHANNEL"/>
    <property type="match status" value="1"/>
</dbReference>
<evidence type="ECO:0000256" key="8">
    <source>
        <dbReference type="ARBA" id="ARBA00023114"/>
    </source>
</evidence>
<evidence type="ECO:0000256" key="4">
    <source>
        <dbReference type="ARBA" id="ARBA00022452"/>
    </source>
</evidence>
<sequence>MGGSLQVCGRAAPDTLVFVILEASDRQASMVAVLYKDLAKKAEDVLKDDYDFSRKLKIKSKASNGVSFTTEGQLNTNKSILAKVSGGFTHGQSGVVFKKLQVTTQGRLITEAELPNVLTKGLNLTFKLEDGSVAKHASAKQVGVVGAEFKQDKFSFNADADFVGNSVKAAGVFVQDNFVVGGQVAFNVEKSALTEHNVGVSYAASDFATSVVTKKNFSALSASFHHQLSKDTVYAAVLDYDLKSAANTLTVGGRFKADSETTYAGKIDSEGFVSLASIQKIRPYVALTTSVHVDAKNFEGDAHKFGIGLTLG</sequence>
<gene>
    <name evidence="11" type="ORF">Poli38472_001536</name>
</gene>
<keyword evidence="3" id="KW-0813">Transport</keyword>
<keyword evidence="10" id="KW-0472">Membrane</keyword>
<evidence type="ECO:0000256" key="6">
    <source>
        <dbReference type="ARBA" id="ARBA00022787"/>
    </source>
</evidence>
<evidence type="ECO:0000313" key="11">
    <source>
        <dbReference type="EMBL" id="TMW69380.1"/>
    </source>
</evidence>
<evidence type="ECO:0000256" key="9">
    <source>
        <dbReference type="ARBA" id="ARBA00023128"/>
    </source>
</evidence>
<evidence type="ECO:0000256" key="7">
    <source>
        <dbReference type="ARBA" id="ARBA00023065"/>
    </source>
</evidence>
<proteinExistence type="inferred from homology"/>
<dbReference type="PANTHER" id="PTHR11743:SF70">
    <property type="entry name" value="GH26960P-RELATED"/>
    <property type="match status" value="1"/>
</dbReference>
<dbReference type="InterPro" id="IPR023614">
    <property type="entry name" value="Porin_dom_sf"/>
</dbReference>
<dbReference type="FunFam" id="2.40.160.10:FF:000012">
    <property type="entry name" value="Voltage-dependent anion-selective channel"/>
    <property type="match status" value="1"/>
</dbReference>
<keyword evidence="12" id="KW-1185">Reference proteome</keyword>
<evidence type="ECO:0000256" key="2">
    <source>
        <dbReference type="ARBA" id="ARBA00007780"/>
    </source>
</evidence>
<dbReference type="GO" id="GO:0008308">
    <property type="term" value="F:voltage-gated monoatomic anion channel activity"/>
    <property type="evidence" value="ECO:0007669"/>
    <property type="project" value="InterPro"/>
</dbReference>
<comment type="similarity">
    <text evidence="2">Belongs to the eukaryotic mitochondrial porin family.</text>
</comment>
<keyword evidence="7" id="KW-0406">Ion transport</keyword>
<comment type="subcellular location">
    <subcellularLocation>
        <location evidence="1">Mitochondrion outer membrane</location>
    </subcellularLocation>
</comment>
<dbReference type="OrthoDB" id="7827681at2759"/>
<name>A0A8K1CVD1_PYTOL</name>
<accession>A0A8K1CVD1</accession>
<evidence type="ECO:0000256" key="10">
    <source>
        <dbReference type="ARBA" id="ARBA00023136"/>
    </source>
</evidence>
<dbReference type="GO" id="GO:0046930">
    <property type="term" value="C:pore complex"/>
    <property type="evidence" value="ECO:0007669"/>
    <property type="project" value="UniProtKB-KW"/>
</dbReference>
<evidence type="ECO:0000256" key="5">
    <source>
        <dbReference type="ARBA" id="ARBA00022692"/>
    </source>
</evidence>
<keyword evidence="9" id="KW-0496">Mitochondrion</keyword>
<evidence type="ECO:0000313" key="12">
    <source>
        <dbReference type="Proteomes" id="UP000794436"/>
    </source>
</evidence>
<keyword evidence="8" id="KW-0626">Porin</keyword>
<dbReference type="CDD" id="cd07306">
    <property type="entry name" value="Porin3_VDAC"/>
    <property type="match status" value="1"/>
</dbReference>